<dbReference type="Proteomes" id="UP000793456">
    <property type="component" value="Chromosome XVIII"/>
</dbReference>
<gene>
    <name evidence="1" type="ORF">E3U43_011792</name>
</gene>
<proteinExistence type="predicted"/>
<evidence type="ECO:0000313" key="1">
    <source>
        <dbReference type="EMBL" id="TMS07699.1"/>
    </source>
</evidence>
<evidence type="ECO:0000313" key="2">
    <source>
        <dbReference type="Proteomes" id="UP000793456"/>
    </source>
</evidence>
<organism evidence="1 2">
    <name type="scientific">Larimichthys crocea</name>
    <name type="common">Large yellow croaker</name>
    <name type="synonym">Pseudosciaena crocea</name>
    <dbReference type="NCBI Taxonomy" id="215358"/>
    <lineage>
        <taxon>Eukaryota</taxon>
        <taxon>Metazoa</taxon>
        <taxon>Chordata</taxon>
        <taxon>Craniata</taxon>
        <taxon>Vertebrata</taxon>
        <taxon>Euteleostomi</taxon>
        <taxon>Actinopterygii</taxon>
        <taxon>Neopterygii</taxon>
        <taxon>Teleostei</taxon>
        <taxon>Neoteleostei</taxon>
        <taxon>Acanthomorphata</taxon>
        <taxon>Eupercaria</taxon>
        <taxon>Sciaenidae</taxon>
        <taxon>Larimichthys</taxon>
    </lineage>
</organism>
<reference evidence="1" key="1">
    <citation type="submission" date="2018-11" db="EMBL/GenBank/DDBJ databases">
        <title>The sequence and de novo assembly of Larimichthys crocea genome using PacBio and Hi-C technologies.</title>
        <authorList>
            <person name="Xu P."/>
            <person name="Chen B."/>
            <person name="Zhou Z."/>
            <person name="Ke Q."/>
            <person name="Wu Y."/>
            <person name="Bai H."/>
            <person name="Pu F."/>
        </authorList>
    </citation>
    <scope>NUCLEOTIDE SEQUENCE</scope>
    <source>
        <tissue evidence="1">Muscle</tissue>
    </source>
</reference>
<keyword evidence="2" id="KW-1185">Reference proteome</keyword>
<comment type="caution">
    <text evidence="1">The sequence shown here is derived from an EMBL/GenBank/DDBJ whole genome shotgun (WGS) entry which is preliminary data.</text>
</comment>
<dbReference type="EMBL" id="CM011691">
    <property type="protein sequence ID" value="TMS07699.1"/>
    <property type="molecule type" value="Genomic_DNA"/>
</dbReference>
<name>A0ACD3QMB9_LARCR</name>
<sequence length="107" mass="11875">MKTRLSPPNWAQRSRRITVTNPNLTPPLPTPPLQFKHKSRSKHVRHASEPTTFIPISPPPHLQTLKEVDGLAVRSVAEPQNLSKLPGDEAPSLEACDPEIYSGTEHC</sequence>
<protein>
    <submittedName>
        <fullName evidence="1">Uncharacterized protein</fullName>
    </submittedName>
</protein>
<accession>A0ACD3QMB9</accession>